<keyword evidence="2" id="KW-0238">DNA-binding</keyword>
<name>A0ABT2UIT8_9BACL</name>
<gene>
    <name evidence="7" type="ORF">OB236_20750</name>
</gene>
<dbReference type="InterPro" id="IPR011006">
    <property type="entry name" value="CheY-like_superfamily"/>
</dbReference>
<evidence type="ECO:0000259" key="6">
    <source>
        <dbReference type="PROSITE" id="PS50110"/>
    </source>
</evidence>
<dbReference type="InterPro" id="IPR001789">
    <property type="entry name" value="Sig_transdc_resp-reg_receiver"/>
</dbReference>
<evidence type="ECO:0000256" key="3">
    <source>
        <dbReference type="ARBA" id="ARBA00023163"/>
    </source>
</evidence>
<evidence type="ECO:0000256" key="4">
    <source>
        <dbReference type="PROSITE-ProRule" id="PRU00169"/>
    </source>
</evidence>
<sequence>MLFCLIVDDEKWIRNGLVNRVNEHADFSAVSTAHNGQVALEWLQGNYADILITDVRMPNMDGLELVRRINGQFPWMRSILISSYDDFEYAKRGILLGTIDYIVKPVKQSDLEQALQAAAGQLRSIRTNEARSLMLKNYNSAGILLARWQEYPGNQQALSLPLLVIDTFHLLESWVGERVELLLALADEWIAGVVAVRKTEGVFEWMAEEHDRSPVPILDDRRLYFRLVGVYRLELAIAWFNSHDGMAGINSGRRSIVDVKRYIERNYPHKLSLQQIADAVNISKPYLANVFRQETGMTIWNYLTEVRMREAKELLLTTDKRLSDVAEAVGYSDSAHFAKVFKSYYGMNSTELKNRFSRCGAEP</sequence>
<organism evidence="7 8">
    <name type="scientific">Paenibacillus baimaensis</name>
    <dbReference type="NCBI Taxonomy" id="2982185"/>
    <lineage>
        <taxon>Bacteria</taxon>
        <taxon>Bacillati</taxon>
        <taxon>Bacillota</taxon>
        <taxon>Bacilli</taxon>
        <taxon>Bacillales</taxon>
        <taxon>Paenibacillaceae</taxon>
        <taxon>Paenibacillus</taxon>
    </lineage>
</organism>
<feature type="domain" description="Response regulatory" evidence="6">
    <location>
        <begin position="3"/>
        <end position="119"/>
    </location>
</feature>
<dbReference type="PANTHER" id="PTHR43280:SF28">
    <property type="entry name" value="HTH-TYPE TRANSCRIPTIONAL ACTIVATOR RHAS"/>
    <property type="match status" value="1"/>
</dbReference>
<evidence type="ECO:0000259" key="5">
    <source>
        <dbReference type="PROSITE" id="PS01124"/>
    </source>
</evidence>
<dbReference type="Proteomes" id="UP001652445">
    <property type="component" value="Unassembled WGS sequence"/>
</dbReference>
<keyword evidence="8" id="KW-1185">Reference proteome</keyword>
<keyword evidence="4" id="KW-0597">Phosphoprotein</keyword>
<dbReference type="InterPro" id="IPR018060">
    <property type="entry name" value="HTH_AraC"/>
</dbReference>
<keyword evidence="1" id="KW-0805">Transcription regulation</keyword>
<proteinExistence type="predicted"/>
<protein>
    <submittedName>
        <fullName evidence="7">Response regulator</fullName>
    </submittedName>
</protein>
<dbReference type="SUPFAM" id="SSF52172">
    <property type="entry name" value="CheY-like"/>
    <property type="match status" value="1"/>
</dbReference>
<dbReference type="SMART" id="SM00342">
    <property type="entry name" value="HTH_ARAC"/>
    <property type="match status" value="1"/>
</dbReference>
<dbReference type="RefSeq" id="WP_262685679.1">
    <property type="nucleotide sequence ID" value="NZ_JAOQIO010000084.1"/>
</dbReference>
<comment type="caution">
    <text evidence="7">The sequence shown here is derived from an EMBL/GenBank/DDBJ whole genome shotgun (WGS) entry which is preliminary data.</text>
</comment>
<dbReference type="Gene3D" id="1.10.10.60">
    <property type="entry name" value="Homeodomain-like"/>
    <property type="match status" value="2"/>
</dbReference>
<dbReference type="PROSITE" id="PS01124">
    <property type="entry name" value="HTH_ARAC_FAMILY_2"/>
    <property type="match status" value="1"/>
</dbReference>
<dbReference type="InterPro" id="IPR009057">
    <property type="entry name" value="Homeodomain-like_sf"/>
</dbReference>
<evidence type="ECO:0000256" key="2">
    <source>
        <dbReference type="ARBA" id="ARBA00023125"/>
    </source>
</evidence>
<dbReference type="Gene3D" id="3.40.50.2300">
    <property type="match status" value="1"/>
</dbReference>
<evidence type="ECO:0000313" key="8">
    <source>
        <dbReference type="Proteomes" id="UP001652445"/>
    </source>
</evidence>
<evidence type="ECO:0000256" key="1">
    <source>
        <dbReference type="ARBA" id="ARBA00023015"/>
    </source>
</evidence>
<evidence type="ECO:0000313" key="7">
    <source>
        <dbReference type="EMBL" id="MCU6794543.1"/>
    </source>
</evidence>
<accession>A0ABT2UIT8</accession>
<dbReference type="PANTHER" id="PTHR43280">
    <property type="entry name" value="ARAC-FAMILY TRANSCRIPTIONAL REGULATOR"/>
    <property type="match status" value="1"/>
</dbReference>
<dbReference type="PROSITE" id="PS50110">
    <property type="entry name" value="RESPONSE_REGULATORY"/>
    <property type="match status" value="1"/>
</dbReference>
<dbReference type="EMBL" id="JAOQIO010000084">
    <property type="protein sequence ID" value="MCU6794543.1"/>
    <property type="molecule type" value="Genomic_DNA"/>
</dbReference>
<dbReference type="Pfam" id="PF12833">
    <property type="entry name" value="HTH_18"/>
    <property type="match status" value="1"/>
</dbReference>
<feature type="domain" description="HTH araC/xylS-type" evidence="5">
    <location>
        <begin position="257"/>
        <end position="355"/>
    </location>
</feature>
<feature type="modified residue" description="4-aspartylphosphate" evidence="4">
    <location>
        <position position="54"/>
    </location>
</feature>
<dbReference type="Pfam" id="PF00072">
    <property type="entry name" value="Response_reg"/>
    <property type="match status" value="1"/>
</dbReference>
<reference evidence="7 8" key="1">
    <citation type="submission" date="2022-09" db="EMBL/GenBank/DDBJ databases">
        <authorList>
            <person name="Han X.L."/>
            <person name="Wang Q."/>
            <person name="Lu T."/>
        </authorList>
    </citation>
    <scope>NUCLEOTIDE SEQUENCE [LARGE SCALE GENOMIC DNA]</scope>
    <source>
        <strain evidence="7 8">WQ 127069</strain>
    </source>
</reference>
<dbReference type="SMART" id="SM00448">
    <property type="entry name" value="REC"/>
    <property type="match status" value="1"/>
</dbReference>
<dbReference type="SUPFAM" id="SSF46689">
    <property type="entry name" value="Homeodomain-like"/>
    <property type="match status" value="2"/>
</dbReference>
<dbReference type="CDD" id="cd17536">
    <property type="entry name" value="REC_YesN-like"/>
    <property type="match status" value="1"/>
</dbReference>
<keyword evidence="3" id="KW-0804">Transcription</keyword>